<keyword evidence="5" id="KW-0328">Glycosyltransferase</keyword>
<reference evidence="2 7" key="2">
    <citation type="journal article" date="2019" name="Nat. Med.">
        <title>A library of human gut bacterial isolates paired with longitudinal multiomics data enables mechanistic microbiome research.</title>
        <authorList>
            <person name="Poyet M."/>
            <person name="Groussin M."/>
            <person name="Gibbons S.M."/>
            <person name="Avila-Pacheco J."/>
            <person name="Jiang X."/>
            <person name="Kearney S.M."/>
            <person name="Perrotta A.R."/>
            <person name="Berdy B."/>
            <person name="Zhao S."/>
            <person name="Lieberman T.D."/>
            <person name="Swanson P.K."/>
            <person name="Smith M."/>
            <person name="Roesemann S."/>
            <person name="Alexander J.E."/>
            <person name="Rich S.A."/>
            <person name="Livny J."/>
            <person name="Vlamakis H."/>
            <person name="Clish C."/>
            <person name="Bullock K."/>
            <person name="Deik A."/>
            <person name="Scott J."/>
            <person name="Pierce K.A."/>
            <person name="Xavier R.J."/>
            <person name="Alm E.J."/>
        </authorList>
    </citation>
    <scope>NUCLEOTIDE SEQUENCE [LARGE SCALE GENOMIC DNA]</scope>
    <source>
        <strain evidence="2 7">BIOML-A111</strain>
    </source>
</reference>
<dbReference type="EC" id="2.4.-.-" evidence="5"/>
<gene>
    <name evidence="5" type="primary">cotSA_2</name>
    <name evidence="5" type="ORF">EH214_02103</name>
    <name evidence="2" type="ORF">GAY79_12195</name>
    <name evidence="4" type="ORF">HKQ54_06465</name>
    <name evidence="3" type="ORF">RVY68_01520</name>
</gene>
<evidence type="ECO:0000313" key="7">
    <source>
        <dbReference type="Proteomes" id="UP000437431"/>
    </source>
</evidence>
<dbReference type="InterPro" id="IPR001296">
    <property type="entry name" value="Glyco_trans_1"/>
</dbReference>
<protein>
    <submittedName>
        <fullName evidence="2 3">Glycosyltransferase</fullName>
    </submittedName>
    <submittedName>
        <fullName evidence="5">Spore coat protein SA</fullName>
        <ecNumber evidence="5">2.4.-.-</ecNumber>
    </submittedName>
</protein>
<proteinExistence type="predicted"/>
<dbReference type="EMBL" id="JAWDHD010000003">
    <property type="protein sequence ID" value="MDU0247407.1"/>
    <property type="molecule type" value="Genomic_DNA"/>
</dbReference>
<dbReference type="PANTHER" id="PTHR45947:SF3">
    <property type="entry name" value="SULFOQUINOVOSYL TRANSFERASE SQD2"/>
    <property type="match status" value="1"/>
</dbReference>
<evidence type="ECO:0000313" key="4">
    <source>
        <dbReference type="EMBL" id="NMW35799.1"/>
    </source>
</evidence>
<dbReference type="PANTHER" id="PTHR45947">
    <property type="entry name" value="SULFOQUINOVOSYL TRANSFERASE SQD2"/>
    <property type="match status" value="1"/>
</dbReference>
<keyword evidence="5" id="KW-0167">Capsid protein</keyword>
<evidence type="ECO:0000313" key="6">
    <source>
        <dbReference type="Proteomes" id="UP000408523"/>
    </source>
</evidence>
<reference evidence="5 6" key="1">
    <citation type="journal article" date="2019" name="Nat. Commun.">
        <title>Gram positive-like bacteriocins with broad spectrum anti-Bacteroidales activity encoded on mobile elements of the human gut microbiota.</title>
        <authorList>
            <person name="Bechon N."/>
            <person name="Coyne M.J.Jr."/>
            <person name="Laclare-Mceneany V."/>
            <person name="Chatzidaki-Livanis M."/>
            <person name="Ghigo J.-M."/>
            <person name="Comstock L.E."/>
        </authorList>
    </citation>
    <scope>NUCLEOTIDE SEQUENCE [LARGE SCALE GENOMIC DNA]</scope>
    <source>
        <strain evidence="5 6">CL01T12C17</strain>
    </source>
</reference>
<dbReference type="EMBL" id="RWHZ01000024">
    <property type="protein sequence ID" value="TSE48691.1"/>
    <property type="molecule type" value="Genomic_DNA"/>
</dbReference>
<sequence length="420" mass="48858">MDNIKIIVSHPGKQHSFQTATAMERTGILQYYVTSVYNKRGSITSLISKIAKGDLKKKLSTRFCSSISENKVKQINEIFVVITLFLNRFPLLNYFTENWNFFVESLFYKKLMKFVKKESPDAIIIYNGSSNKHLKELDNTRIVKIMDMSIAKREYIHDILQKEIDETGLKEIRKMHMSYWDEKMIRNDKEGCNMVDYFLVPSHFVELSLLSNGISREKIKLVPYGVDIKMFSYKERKRKDDILRIIYVGNISYRKGSHRLLQVVSEIDGVELFLAGTYDKNSSLYTNYSGIKNIHFMGFITRDKLNDLYNQCDIFILPSLCEGMAMVGLEAMATGLPLLCTYYSGVNDVIENGINGFVYNANKNDELKHHIIWFKNNMDKISEMSKCARETSLRYSWDIYQKNVSKAILECIKEKKILRS</sequence>
<keyword evidence="5" id="KW-0808">Transferase</keyword>
<reference evidence="4 8" key="3">
    <citation type="submission" date="2020-04" db="EMBL/GenBank/DDBJ databases">
        <title>A novel gut-associated lysogenic phage, Bacteroides phage BV01, alters the host transcriptome and bile acid metabolism in Bacteroides vulgatus.</title>
        <authorList>
            <person name="Campbell D.E."/>
            <person name="Ly L."/>
            <person name="Ridlon J.M."/>
            <person name="Hsiao A."/>
            <person name="Degnan P.H."/>
        </authorList>
    </citation>
    <scope>NUCLEOTIDE SEQUENCE [LARGE SCALE GENOMIC DNA]</scope>
    <source>
        <strain evidence="4 8">VPI-4506</strain>
    </source>
</reference>
<evidence type="ECO:0000313" key="8">
    <source>
        <dbReference type="Proteomes" id="UP000555193"/>
    </source>
</evidence>
<dbReference type="Pfam" id="PF00534">
    <property type="entry name" value="Glycos_transf_1"/>
    <property type="match status" value="1"/>
</dbReference>
<dbReference type="SUPFAM" id="SSF53756">
    <property type="entry name" value="UDP-Glycosyltransferase/glycogen phosphorylase"/>
    <property type="match status" value="1"/>
</dbReference>
<dbReference type="Proteomes" id="UP000437431">
    <property type="component" value="Unassembled WGS sequence"/>
</dbReference>
<dbReference type="EMBL" id="WDAY01000025">
    <property type="protein sequence ID" value="KAB6559916.1"/>
    <property type="molecule type" value="Genomic_DNA"/>
</dbReference>
<keyword evidence="5" id="KW-0946">Virion</keyword>
<dbReference type="CDD" id="cd03801">
    <property type="entry name" value="GT4_PimA-like"/>
    <property type="match status" value="1"/>
</dbReference>
<evidence type="ECO:0000259" key="1">
    <source>
        <dbReference type="Pfam" id="PF00534"/>
    </source>
</evidence>
<name>A0A662ZZN1_PHOVU</name>
<dbReference type="EMBL" id="JABDSH010000065">
    <property type="protein sequence ID" value="NMW35799.1"/>
    <property type="molecule type" value="Genomic_DNA"/>
</dbReference>
<dbReference type="Proteomes" id="UP000555193">
    <property type="component" value="Unassembled WGS sequence"/>
</dbReference>
<evidence type="ECO:0000313" key="2">
    <source>
        <dbReference type="EMBL" id="KAB6559916.1"/>
    </source>
</evidence>
<dbReference type="RefSeq" id="WP_120387564.1">
    <property type="nucleotide sequence ID" value="NZ_BAABZK010000002.1"/>
</dbReference>
<accession>A0A662ZZN1</accession>
<organism evidence="5 6">
    <name type="scientific">Phocaeicola vulgatus</name>
    <name type="common">Bacteroides vulgatus</name>
    <dbReference type="NCBI Taxonomy" id="821"/>
    <lineage>
        <taxon>Bacteria</taxon>
        <taxon>Pseudomonadati</taxon>
        <taxon>Bacteroidota</taxon>
        <taxon>Bacteroidia</taxon>
        <taxon>Bacteroidales</taxon>
        <taxon>Bacteroidaceae</taxon>
        <taxon>Phocaeicola</taxon>
    </lineage>
</organism>
<comment type="caution">
    <text evidence="5">The sequence shown here is derived from an EMBL/GenBank/DDBJ whole genome shotgun (WGS) entry which is preliminary data.</text>
</comment>
<dbReference type="InterPro" id="IPR050194">
    <property type="entry name" value="Glycosyltransferase_grp1"/>
</dbReference>
<dbReference type="Gene3D" id="3.40.50.2000">
    <property type="entry name" value="Glycogen Phosphorylase B"/>
    <property type="match status" value="2"/>
</dbReference>
<dbReference type="Proteomes" id="UP000408523">
    <property type="component" value="Unassembled WGS sequence"/>
</dbReference>
<feature type="domain" description="Glycosyl transferase family 1" evidence="1">
    <location>
        <begin position="238"/>
        <end position="390"/>
    </location>
</feature>
<evidence type="ECO:0000313" key="3">
    <source>
        <dbReference type="EMBL" id="MDU0247407.1"/>
    </source>
</evidence>
<dbReference type="AlphaFoldDB" id="A0A662ZZN1"/>
<dbReference type="GO" id="GO:0016757">
    <property type="term" value="F:glycosyltransferase activity"/>
    <property type="evidence" value="ECO:0007669"/>
    <property type="project" value="UniProtKB-KW"/>
</dbReference>
<dbReference type="Proteomes" id="UP001181258">
    <property type="component" value="Unassembled WGS sequence"/>
</dbReference>
<reference evidence="3" key="4">
    <citation type="submission" date="2023-10" db="EMBL/GenBank/DDBJ databases">
        <title>Genome of potential pathogenic bacteria in Crohn's disease.</title>
        <authorList>
            <person name="Rodriguez-Palacios A."/>
        </authorList>
    </citation>
    <scope>NUCLEOTIDE SEQUENCE</scope>
    <source>
        <strain evidence="3">CavFT-hAR107</strain>
    </source>
</reference>
<evidence type="ECO:0000313" key="5">
    <source>
        <dbReference type="EMBL" id="TSE48691.1"/>
    </source>
</evidence>